<organism evidence="1">
    <name type="scientific">marine sediment metagenome</name>
    <dbReference type="NCBI Taxonomy" id="412755"/>
    <lineage>
        <taxon>unclassified sequences</taxon>
        <taxon>metagenomes</taxon>
        <taxon>ecological metagenomes</taxon>
    </lineage>
</organism>
<evidence type="ECO:0000313" key="1">
    <source>
        <dbReference type="EMBL" id="GAH49132.1"/>
    </source>
</evidence>
<protein>
    <recommendedName>
        <fullName evidence="2">Glucose/Sorbosone dehydrogenase domain-containing protein</fullName>
    </recommendedName>
</protein>
<sequence>RGIGVGPRGEVYLSFMYAWVNYMVAGFDRQGRPIKGNYLKGKVQPDNFTRGQNKDLDSAVIGPITAANGGIRVDLDGNIYLGVWAWPADAPVPEGFRKDRGYLATAGSVFKFTPDGGFLSAPNGWGGSDGVVKVPRTPGAGGIEVRSGALGKSFRKGFLEGAVAAYPGLAPFSHNGFGGNSCCVCRVPRFDLDLWGRLAMPNAVTNSVLLVDNAGNLILEFGKYGNFDSQFVKDGEEEGPIVSVPKIPLAWPTGAGLSAEHIYVNDTLSRRVVRVDKTY</sequence>
<proteinExistence type="predicted"/>
<reference evidence="1" key="1">
    <citation type="journal article" date="2014" name="Front. Microbiol.">
        <title>High frequency of phylogenetically diverse reductive dehalogenase-homologous genes in deep subseafloor sedimentary metagenomes.</title>
        <authorList>
            <person name="Kawai M."/>
            <person name="Futagami T."/>
            <person name="Toyoda A."/>
            <person name="Takaki Y."/>
            <person name="Nishi S."/>
            <person name="Hori S."/>
            <person name="Arai W."/>
            <person name="Tsubouchi T."/>
            <person name="Morono Y."/>
            <person name="Uchiyama I."/>
            <person name="Ito T."/>
            <person name="Fujiyama A."/>
            <person name="Inagaki F."/>
            <person name="Takami H."/>
        </authorList>
    </citation>
    <scope>NUCLEOTIDE SEQUENCE</scope>
    <source>
        <strain evidence="1">Expedition CK06-06</strain>
    </source>
</reference>
<dbReference type="AlphaFoldDB" id="X1FVV5"/>
<evidence type="ECO:0008006" key="2">
    <source>
        <dbReference type="Google" id="ProtNLM"/>
    </source>
</evidence>
<dbReference type="EMBL" id="BARU01023081">
    <property type="protein sequence ID" value="GAH49132.1"/>
    <property type="molecule type" value="Genomic_DNA"/>
</dbReference>
<gene>
    <name evidence="1" type="ORF">S03H2_37492</name>
</gene>
<feature type="non-terminal residue" evidence="1">
    <location>
        <position position="279"/>
    </location>
</feature>
<name>X1FVV5_9ZZZZ</name>
<feature type="non-terminal residue" evidence="1">
    <location>
        <position position="1"/>
    </location>
</feature>
<comment type="caution">
    <text evidence="1">The sequence shown here is derived from an EMBL/GenBank/DDBJ whole genome shotgun (WGS) entry which is preliminary data.</text>
</comment>
<accession>X1FVV5</accession>